<dbReference type="EMBL" id="LR796631">
    <property type="protein sequence ID" value="CAB4156020.1"/>
    <property type="molecule type" value="Genomic_DNA"/>
</dbReference>
<name>A0A6J5N8R5_9CAUD</name>
<sequence>MKLYFVTWPNETFTIIYGQLSPVDLFWKLDEEGDPYAASVWSTTDPCAITSEMTDNGLVVSRDPDCLWKRVMMPSLDRAYKALIIK</sequence>
<organism evidence="1">
    <name type="scientific">uncultured Caudovirales phage</name>
    <dbReference type="NCBI Taxonomy" id="2100421"/>
    <lineage>
        <taxon>Viruses</taxon>
        <taxon>Duplodnaviria</taxon>
        <taxon>Heunggongvirae</taxon>
        <taxon>Uroviricota</taxon>
        <taxon>Caudoviricetes</taxon>
        <taxon>Peduoviridae</taxon>
        <taxon>Maltschvirus</taxon>
        <taxon>Maltschvirus maltsch</taxon>
    </lineage>
</organism>
<protein>
    <submittedName>
        <fullName evidence="1">Uncharacterized protein</fullName>
    </submittedName>
</protein>
<proteinExistence type="predicted"/>
<evidence type="ECO:0000313" key="1">
    <source>
        <dbReference type="EMBL" id="CAB4156020.1"/>
    </source>
</evidence>
<reference evidence="1" key="1">
    <citation type="submission" date="2020-04" db="EMBL/GenBank/DDBJ databases">
        <authorList>
            <person name="Chiriac C."/>
            <person name="Salcher M."/>
            <person name="Ghai R."/>
            <person name="Kavagutti S V."/>
        </authorList>
    </citation>
    <scope>NUCLEOTIDE SEQUENCE</scope>
</reference>
<gene>
    <name evidence="1" type="ORF">UFOVP673_34</name>
</gene>
<accession>A0A6J5N8R5</accession>